<evidence type="ECO:0000313" key="7">
    <source>
        <dbReference type="Proteomes" id="UP000325780"/>
    </source>
</evidence>
<feature type="active site" description="Acyl-ester intermediate" evidence="3">
    <location>
        <position position="255"/>
    </location>
</feature>
<accession>A0A5N6U7C0</accession>
<feature type="binding site" evidence="4">
    <location>
        <begin position="252"/>
        <end position="255"/>
    </location>
    <ligand>
        <name>substrate</name>
    </ligand>
</feature>
<keyword evidence="2" id="KW-0378">Hydrolase</keyword>
<evidence type="ECO:0000256" key="1">
    <source>
        <dbReference type="ARBA" id="ARBA00009199"/>
    </source>
</evidence>
<evidence type="ECO:0000259" key="5">
    <source>
        <dbReference type="Pfam" id="PF01425"/>
    </source>
</evidence>
<dbReference type="Pfam" id="PF01425">
    <property type="entry name" value="Amidase"/>
    <property type="match status" value="1"/>
</dbReference>
<reference evidence="6 7" key="1">
    <citation type="submission" date="2019-04" db="EMBL/GenBank/DDBJ databases">
        <title>Friends and foes A comparative genomics study of 23 Aspergillus species from section Flavi.</title>
        <authorList>
            <consortium name="DOE Joint Genome Institute"/>
            <person name="Kjaerbolling I."/>
            <person name="Vesth T."/>
            <person name="Frisvad J.C."/>
            <person name="Nybo J.L."/>
            <person name="Theobald S."/>
            <person name="Kildgaard S."/>
            <person name="Isbrandt T."/>
            <person name="Kuo A."/>
            <person name="Sato A."/>
            <person name="Lyhne E.K."/>
            <person name="Kogle M.E."/>
            <person name="Wiebenga A."/>
            <person name="Kun R.S."/>
            <person name="Lubbers R.J."/>
            <person name="Makela M.R."/>
            <person name="Barry K."/>
            <person name="Chovatia M."/>
            <person name="Clum A."/>
            <person name="Daum C."/>
            <person name="Haridas S."/>
            <person name="He G."/>
            <person name="LaButti K."/>
            <person name="Lipzen A."/>
            <person name="Mondo S."/>
            <person name="Riley R."/>
            <person name="Salamov A."/>
            <person name="Simmons B.A."/>
            <person name="Magnuson J.K."/>
            <person name="Henrissat B."/>
            <person name="Mortensen U.H."/>
            <person name="Larsen T.O."/>
            <person name="Devries R.P."/>
            <person name="Grigoriev I.V."/>
            <person name="Machida M."/>
            <person name="Baker S.E."/>
            <person name="Andersen M.R."/>
        </authorList>
    </citation>
    <scope>NUCLEOTIDE SEQUENCE [LARGE SCALE GENOMIC DNA]</scope>
    <source>
        <strain evidence="6 7">IBT 18842</strain>
    </source>
</reference>
<dbReference type="PIRSF" id="PIRSF001221">
    <property type="entry name" value="Amidase_fungi"/>
    <property type="match status" value="1"/>
</dbReference>
<keyword evidence="7" id="KW-1185">Reference proteome</keyword>
<feature type="binding site" evidence="4">
    <location>
        <position position="205"/>
    </location>
    <ligand>
        <name>substrate</name>
    </ligand>
</feature>
<comment type="similarity">
    <text evidence="1">Belongs to the amidase family.</text>
</comment>
<dbReference type="PANTHER" id="PTHR46072">
    <property type="entry name" value="AMIDASE-RELATED-RELATED"/>
    <property type="match status" value="1"/>
</dbReference>
<dbReference type="InterPro" id="IPR023631">
    <property type="entry name" value="Amidase_dom"/>
</dbReference>
<dbReference type="Proteomes" id="UP000325780">
    <property type="component" value="Unassembled WGS sequence"/>
</dbReference>
<gene>
    <name evidence="6" type="ORF">BDV25DRAFT_172100</name>
</gene>
<evidence type="ECO:0000256" key="4">
    <source>
        <dbReference type="PIRSR" id="PIRSR001221-2"/>
    </source>
</evidence>
<dbReference type="PANTHER" id="PTHR46072:SF8">
    <property type="entry name" value="AMIDASE DOMAIN-CONTAINING PROTEIN"/>
    <property type="match status" value="1"/>
</dbReference>
<evidence type="ECO:0000313" key="6">
    <source>
        <dbReference type="EMBL" id="KAE8154450.1"/>
    </source>
</evidence>
<feature type="domain" description="Amidase" evidence="5">
    <location>
        <begin position="92"/>
        <end position="423"/>
    </location>
</feature>
<evidence type="ECO:0000256" key="2">
    <source>
        <dbReference type="ARBA" id="ARBA00022801"/>
    </source>
</evidence>
<dbReference type="EMBL" id="ML742029">
    <property type="protein sequence ID" value="KAE8154450.1"/>
    <property type="molecule type" value="Genomic_DNA"/>
</dbReference>
<dbReference type="AlphaFoldDB" id="A0A5N6U7C0"/>
<dbReference type="OrthoDB" id="6428749at2759"/>
<dbReference type="InterPro" id="IPR036928">
    <property type="entry name" value="AS_sf"/>
</dbReference>
<dbReference type="SUPFAM" id="SSF75304">
    <property type="entry name" value="Amidase signature (AS) enzymes"/>
    <property type="match status" value="1"/>
</dbReference>
<dbReference type="GO" id="GO:0016787">
    <property type="term" value="F:hydrolase activity"/>
    <property type="evidence" value="ECO:0007669"/>
    <property type="project" value="UniProtKB-KW"/>
</dbReference>
<proteinExistence type="inferred from homology"/>
<organism evidence="6 7">
    <name type="scientific">Aspergillus avenaceus</name>
    <dbReference type="NCBI Taxonomy" id="36643"/>
    <lineage>
        <taxon>Eukaryota</taxon>
        <taxon>Fungi</taxon>
        <taxon>Dikarya</taxon>
        <taxon>Ascomycota</taxon>
        <taxon>Pezizomycotina</taxon>
        <taxon>Eurotiomycetes</taxon>
        <taxon>Eurotiomycetidae</taxon>
        <taxon>Eurotiales</taxon>
        <taxon>Aspergillaceae</taxon>
        <taxon>Aspergillus</taxon>
        <taxon>Aspergillus subgen. Circumdati</taxon>
    </lineage>
</organism>
<name>A0A5N6U7C0_ASPAV</name>
<protein>
    <submittedName>
        <fullName evidence="6">Amidase signature domain-containing protein</fullName>
    </submittedName>
</protein>
<feature type="active site" description="Charge relay system" evidence="3">
    <location>
        <position position="231"/>
    </location>
</feature>
<dbReference type="SMR" id="A0A5N6U7C0"/>
<evidence type="ECO:0000256" key="3">
    <source>
        <dbReference type="PIRSR" id="PIRSR001221-1"/>
    </source>
</evidence>
<sequence>MPFRNLLKYPGEASDNSSWEAKASAKRAATLAKIPAGWRLDEQDLDRAANERDLTRSFINQHLLPEEIAIVEQGSVSLVEGIREGRLSAVQVTRAFCKTAAVAHQINNCLHEIFFDQALQRAQELDNHLASHGTVLGPLHGLPISLKDQFHVKGNATSMGYIGWIDTYEGNPDPNLVFNVNSQVVTELLALGAVLYCKTSLPQTLMLGETVNNIIGRTLNPVNQNLSCGGSSGGEGALSALHGSSVGLGTDIGGSVRIPAAFCGIFSLKPTHNRLSYRDVANAIPGQTTYASSVGVLGNTIEAIHLVLSSLISTKPWLRDPNVAPLPWRQGIVDETLSRAGKTSRSASAGEKRPLKLGILWTDGVVTPHPPVARGLHLVVEAVERAGHKVVTWTPPSQTTAKRVHISFLTADGGHDIHRQLDLSGEPLIPQLRDPFCLRDPMSLLEYQALTIEGRDYEAAYSDYWNETSNAEDAYTEAINLLDYSTVVIPVTKADKNQDLADENYVPLDELDVKNWRAYDPEIYDGAPVGVQIVARKYEEEKAWAIGKIVYDCLRELEV</sequence>
<dbReference type="Gene3D" id="3.90.1300.10">
    <property type="entry name" value="Amidase signature (AS) domain"/>
    <property type="match status" value="1"/>
</dbReference>
<feature type="binding site" evidence="4">
    <location>
        <position position="231"/>
    </location>
    <ligand>
        <name>substrate</name>
    </ligand>
</feature>
<feature type="active site" description="Charge relay system" evidence="3">
    <location>
        <position position="147"/>
    </location>
</feature>